<dbReference type="InParanoid" id="M3YJZ1"/>
<organism evidence="1">
    <name type="scientific">Mustela putorius furo</name>
    <name type="common">European domestic ferret</name>
    <name type="synonym">Mustela furo</name>
    <dbReference type="NCBI Taxonomy" id="9669"/>
    <lineage>
        <taxon>Eukaryota</taxon>
        <taxon>Metazoa</taxon>
        <taxon>Chordata</taxon>
        <taxon>Craniata</taxon>
        <taxon>Vertebrata</taxon>
        <taxon>Euteleostomi</taxon>
        <taxon>Mammalia</taxon>
        <taxon>Eutheria</taxon>
        <taxon>Laurasiatheria</taxon>
        <taxon>Carnivora</taxon>
        <taxon>Caniformia</taxon>
        <taxon>Musteloidea</taxon>
        <taxon>Mustelidae</taxon>
        <taxon>Mustelinae</taxon>
        <taxon>Mustela</taxon>
    </lineage>
</organism>
<dbReference type="Ensembl" id="ENSMPUT00000011840.1">
    <property type="protein sequence ID" value="ENSMPUP00000011648.1"/>
    <property type="gene ID" value="ENSMPUG00000011742.1"/>
</dbReference>
<proteinExistence type="predicted"/>
<name>M3YJZ1_MUSPF</name>
<sequence length="87" mass="9822">ASRQWYFTGTGAKISALGHHGNRCVSPRGPSAAWEQPALHPFQLTTTTRDVLSCLILPENVWQVPDLPKDRSTKLPWMRRSTQIKLL</sequence>
<dbReference type="AlphaFoldDB" id="M3YJZ1"/>
<evidence type="ECO:0000313" key="1">
    <source>
        <dbReference type="Ensembl" id="ENSMPUP00000011648.1"/>
    </source>
</evidence>
<dbReference type="HOGENOM" id="CLU_2489162_0_0_1"/>
<reference evidence="1" key="1">
    <citation type="submission" date="2024-06" db="UniProtKB">
        <authorList>
            <consortium name="Ensembl"/>
        </authorList>
    </citation>
    <scope>IDENTIFICATION</scope>
</reference>
<protein>
    <submittedName>
        <fullName evidence="1">Uncharacterized protein</fullName>
    </submittedName>
</protein>
<dbReference type="EMBL" id="AEYP01019726">
    <property type="status" value="NOT_ANNOTATED_CDS"/>
    <property type="molecule type" value="Genomic_DNA"/>
</dbReference>
<accession>M3YJZ1</accession>